<keyword evidence="3" id="KW-1185">Reference proteome</keyword>
<dbReference type="EC" id="2.7.1.-" evidence="2"/>
<dbReference type="InterPro" id="IPR051678">
    <property type="entry name" value="AGP_Transferase"/>
</dbReference>
<dbReference type="InterPro" id="IPR011009">
    <property type="entry name" value="Kinase-like_dom_sf"/>
</dbReference>
<proteinExistence type="predicted"/>
<dbReference type="GO" id="GO:0016740">
    <property type="term" value="F:transferase activity"/>
    <property type="evidence" value="ECO:0007669"/>
    <property type="project" value="UniProtKB-KW"/>
</dbReference>
<gene>
    <name evidence="2" type="ORF">ACFSE6_00755</name>
</gene>
<comment type="caution">
    <text evidence="2">The sequence shown here is derived from an EMBL/GenBank/DDBJ whole genome shotgun (WGS) entry which is preliminary data.</text>
</comment>
<feature type="domain" description="Aminoglycoside phosphotransferase" evidence="1">
    <location>
        <begin position="26"/>
        <end position="231"/>
    </location>
</feature>
<dbReference type="RefSeq" id="WP_388001795.1">
    <property type="nucleotide sequence ID" value="NZ_JBHUEE010000001.1"/>
</dbReference>
<evidence type="ECO:0000313" key="3">
    <source>
        <dbReference type="Proteomes" id="UP001597277"/>
    </source>
</evidence>
<dbReference type="Proteomes" id="UP001597277">
    <property type="component" value="Unassembled WGS sequence"/>
</dbReference>
<evidence type="ECO:0000259" key="1">
    <source>
        <dbReference type="Pfam" id="PF01636"/>
    </source>
</evidence>
<accession>A0ABW4L056</accession>
<evidence type="ECO:0000313" key="2">
    <source>
        <dbReference type="EMBL" id="MFD1716349.1"/>
    </source>
</evidence>
<reference evidence="3" key="1">
    <citation type="journal article" date="2019" name="Int. J. Syst. Evol. Microbiol.">
        <title>The Global Catalogue of Microorganisms (GCM) 10K type strain sequencing project: providing services to taxonomists for standard genome sequencing and annotation.</title>
        <authorList>
            <consortium name="The Broad Institute Genomics Platform"/>
            <consortium name="The Broad Institute Genome Sequencing Center for Infectious Disease"/>
            <person name="Wu L."/>
            <person name="Ma J."/>
        </authorList>
    </citation>
    <scope>NUCLEOTIDE SEQUENCE [LARGE SCALE GENOMIC DNA]</scope>
    <source>
        <strain evidence="3">JCM 17130</strain>
    </source>
</reference>
<protein>
    <submittedName>
        <fullName evidence="2">Aminoglycoside phosphotransferase family protein</fullName>
        <ecNumber evidence="2">2.7.1.-</ecNumber>
    </submittedName>
</protein>
<dbReference type="EMBL" id="JBHUEE010000001">
    <property type="protein sequence ID" value="MFD1716349.1"/>
    <property type="molecule type" value="Genomic_DNA"/>
</dbReference>
<name>A0ABW4L056_9MICO</name>
<keyword evidence="2" id="KW-0808">Transferase</keyword>
<sequence>MLGGGSDYQVACRIVRRLGGRPHRAEPLAGGVNTVLRVVGTGIDLVVRFPNDPLRENEFPIEQWAAQAAERAGIPSPDVVATGEIDGLPYMVVRYVEPAPDGPDRPWRWLGHYAGTISQIPLHGAPERLFSRFGPGLAKAWSAHLAYNLTALDPDDPLLYDGAYRREEQPLLRALISQLSTAHFDFGLAHGDLAPRNLISRGRGSPPVLIDWGTATTGPAPWTDLQRVYQWAVHDESISHEALTDFAIAAGTPLDSITLRRLAQLTVLRFLDLARWARDRRPDLYDDYRHACRVGTRAILETTPQLR</sequence>
<dbReference type="SUPFAM" id="SSF56112">
    <property type="entry name" value="Protein kinase-like (PK-like)"/>
    <property type="match status" value="1"/>
</dbReference>
<dbReference type="Pfam" id="PF01636">
    <property type="entry name" value="APH"/>
    <property type="match status" value="1"/>
</dbReference>
<dbReference type="PANTHER" id="PTHR21310">
    <property type="entry name" value="AMINOGLYCOSIDE PHOSPHOTRANSFERASE-RELATED-RELATED"/>
    <property type="match status" value="1"/>
</dbReference>
<organism evidence="2 3">
    <name type="scientific">Georgenia deserti</name>
    <dbReference type="NCBI Taxonomy" id="2093781"/>
    <lineage>
        <taxon>Bacteria</taxon>
        <taxon>Bacillati</taxon>
        <taxon>Actinomycetota</taxon>
        <taxon>Actinomycetes</taxon>
        <taxon>Micrococcales</taxon>
        <taxon>Bogoriellaceae</taxon>
        <taxon>Georgenia</taxon>
    </lineage>
</organism>
<dbReference type="InterPro" id="IPR002575">
    <property type="entry name" value="Aminoglycoside_PTrfase"/>
</dbReference>
<dbReference type="Gene3D" id="3.90.1200.10">
    <property type="match status" value="1"/>
</dbReference>